<evidence type="ECO:0000256" key="1">
    <source>
        <dbReference type="SAM" id="MobiDB-lite"/>
    </source>
</evidence>
<name>A0A1L5PHJ1_RHIET</name>
<feature type="compositionally biased region" description="Basic and acidic residues" evidence="1">
    <location>
        <begin position="86"/>
        <end position="102"/>
    </location>
</feature>
<gene>
    <name evidence="2" type="ORF">AM571_PC01695</name>
</gene>
<feature type="compositionally biased region" description="Polar residues" evidence="1">
    <location>
        <begin position="38"/>
        <end position="51"/>
    </location>
</feature>
<evidence type="ECO:0000313" key="3">
    <source>
        <dbReference type="Proteomes" id="UP000185109"/>
    </source>
</evidence>
<dbReference type="AlphaFoldDB" id="A0A1L5PHJ1"/>
<accession>A0A1L5PHJ1</accession>
<proteinExistence type="predicted"/>
<reference evidence="2 3" key="1">
    <citation type="submission" date="2016-09" db="EMBL/GenBank/DDBJ databases">
        <title>The complete genome sequences of Rhizobium gallicum, symbiovars gallicum and phaseoli, symbionts associated to common bean (Phaseolus vulgaris).</title>
        <authorList>
            <person name="Bustos P."/>
            <person name="Santamaria R.I."/>
            <person name="Perez-Carrascal O.M."/>
            <person name="Juarez S."/>
            <person name="Lozano L."/>
            <person name="Martinez-Flores I."/>
            <person name="Martinez-Romero E."/>
            <person name="Cevallos M."/>
            <person name="Romero D."/>
            <person name="Davila G."/>
            <person name="Gonzalez V."/>
        </authorList>
    </citation>
    <scope>NUCLEOTIDE SEQUENCE [LARGE SCALE GENOMIC DNA]</scope>
    <source>
        <strain evidence="2 3">8C-3</strain>
        <plasmid evidence="3">Plasmid prsp8c3c</plasmid>
    </source>
</reference>
<dbReference type="EMBL" id="CP017244">
    <property type="protein sequence ID" value="APO79426.1"/>
    <property type="molecule type" value="Genomic_DNA"/>
</dbReference>
<dbReference type="Proteomes" id="UP000185109">
    <property type="component" value="Plasmid pRsp8C3c"/>
</dbReference>
<feature type="compositionally biased region" description="Polar residues" evidence="1">
    <location>
        <begin position="140"/>
        <end position="155"/>
    </location>
</feature>
<geneLocation type="plasmid" evidence="3">
    <name>prsp8c3c</name>
</geneLocation>
<keyword evidence="2" id="KW-0614">Plasmid</keyword>
<evidence type="ECO:0000313" key="2">
    <source>
        <dbReference type="EMBL" id="APO79426.1"/>
    </source>
</evidence>
<feature type="region of interest" description="Disordered" evidence="1">
    <location>
        <begin position="1"/>
        <end position="161"/>
    </location>
</feature>
<sequence length="200" mass="21744">MKTPWKFLAQLASRRRPIETPESSVGDDADRVAGESGIRQTSALSSNSTEVSGGADHDDNPAVDPLARPTSAEPDSDLNGPPSVSRPRDGEGVQSPARHETSRSLGDTLMQEGRPSGKSPRTPRTKRLGRTKTPRADLVSKSTAVARSDQGAQSSSRRDGFFDEVASLDEEIRQLRSQLAHKLRLQNVQLEKMLERFDGS</sequence>
<feature type="compositionally biased region" description="Basic residues" evidence="1">
    <location>
        <begin position="121"/>
        <end position="133"/>
    </location>
</feature>
<organism evidence="2 3">
    <name type="scientific">Rhizobium etli 8C-3</name>
    <dbReference type="NCBI Taxonomy" id="538025"/>
    <lineage>
        <taxon>Bacteria</taxon>
        <taxon>Pseudomonadati</taxon>
        <taxon>Pseudomonadota</taxon>
        <taxon>Alphaproteobacteria</taxon>
        <taxon>Hyphomicrobiales</taxon>
        <taxon>Rhizobiaceae</taxon>
        <taxon>Rhizobium/Agrobacterium group</taxon>
        <taxon>Rhizobium</taxon>
    </lineage>
</organism>
<protein>
    <submittedName>
        <fullName evidence="2">Uncharacterized protein</fullName>
    </submittedName>
</protein>